<sequence>MDTEEIDLSDVNVHKVLGSLLIAAWVNLMLYVLVIHQTIHYFRKYPNDRWLAKISVSGAVLCNTLSTMAACVNCYLFAVTRQGMPSRIRIKLMGAIECSNALFKPIQERGFRYECENGKPTAVYLASSGISGAIVQVFMLRRYWVLTRRKFAIGAIGFLIIIYLGSVGYVTSGIIFFRHNSSRNGMTACIMIWLTSGIVVDMSIAVLMARYYRSTDVDLRSSRRLIRRLATLALKTGAFSAITAMLALANYAGDFYSNGMFNFSSRREPEVFAGSSNIKINTMLTNASQ</sequence>
<accession>A0A8H5FLT5</accession>
<protein>
    <submittedName>
        <fullName evidence="2">Uncharacterized protein</fullName>
    </submittedName>
</protein>
<reference evidence="2 3" key="1">
    <citation type="journal article" date="2020" name="ISME J.">
        <title>Uncovering the hidden diversity of litter-decomposition mechanisms in mushroom-forming fungi.</title>
        <authorList>
            <person name="Floudas D."/>
            <person name="Bentzer J."/>
            <person name="Ahren D."/>
            <person name="Johansson T."/>
            <person name="Persson P."/>
            <person name="Tunlid A."/>
        </authorList>
    </citation>
    <scope>NUCLEOTIDE SEQUENCE [LARGE SCALE GENOMIC DNA]</scope>
    <source>
        <strain evidence="2 3">CBS 291.85</strain>
    </source>
</reference>
<keyword evidence="3" id="KW-1185">Reference proteome</keyword>
<feature type="transmembrane region" description="Helical" evidence="1">
    <location>
        <begin position="190"/>
        <end position="212"/>
    </location>
</feature>
<organism evidence="2 3">
    <name type="scientific">Tetrapyrgos nigripes</name>
    <dbReference type="NCBI Taxonomy" id="182062"/>
    <lineage>
        <taxon>Eukaryota</taxon>
        <taxon>Fungi</taxon>
        <taxon>Dikarya</taxon>
        <taxon>Basidiomycota</taxon>
        <taxon>Agaricomycotina</taxon>
        <taxon>Agaricomycetes</taxon>
        <taxon>Agaricomycetidae</taxon>
        <taxon>Agaricales</taxon>
        <taxon>Marasmiineae</taxon>
        <taxon>Marasmiaceae</taxon>
        <taxon>Tetrapyrgos</taxon>
    </lineage>
</organism>
<keyword evidence="1" id="KW-1133">Transmembrane helix</keyword>
<evidence type="ECO:0000313" key="2">
    <source>
        <dbReference type="EMBL" id="KAF5341519.1"/>
    </source>
</evidence>
<dbReference type="OrthoDB" id="2535105at2759"/>
<gene>
    <name evidence="2" type="ORF">D9758_012589</name>
</gene>
<dbReference type="EMBL" id="JAACJM010000162">
    <property type="protein sequence ID" value="KAF5341519.1"/>
    <property type="molecule type" value="Genomic_DNA"/>
</dbReference>
<dbReference type="Proteomes" id="UP000559256">
    <property type="component" value="Unassembled WGS sequence"/>
</dbReference>
<evidence type="ECO:0000256" key="1">
    <source>
        <dbReference type="SAM" id="Phobius"/>
    </source>
</evidence>
<dbReference type="AlphaFoldDB" id="A0A8H5FLT5"/>
<feature type="transmembrane region" description="Helical" evidence="1">
    <location>
        <begin position="54"/>
        <end position="78"/>
    </location>
</feature>
<feature type="transmembrane region" description="Helical" evidence="1">
    <location>
        <begin position="152"/>
        <end position="178"/>
    </location>
</feature>
<name>A0A8H5FLT5_9AGAR</name>
<comment type="caution">
    <text evidence="2">The sequence shown here is derived from an EMBL/GenBank/DDBJ whole genome shotgun (WGS) entry which is preliminary data.</text>
</comment>
<keyword evidence="1" id="KW-0472">Membrane</keyword>
<feature type="transmembrane region" description="Helical" evidence="1">
    <location>
        <begin position="121"/>
        <end position="140"/>
    </location>
</feature>
<proteinExistence type="predicted"/>
<feature type="transmembrane region" description="Helical" evidence="1">
    <location>
        <begin position="20"/>
        <end position="42"/>
    </location>
</feature>
<dbReference type="PANTHER" id="PTHR40465:SF1">
    <property type="entry name" value="DUF6534 DOMAIN-CONTAINING PROTEIN"/>
    <property type="match status" value="1"/>
</dbReference>
<keyword evidence="1" id="KW-0812">Transmembrane</keyword>
<evidence type="ECO:0000313" key="3">
    <source>
        <dbReference type="Proteomes" id="UP000559256"/>
    </source>
</evidence>
<feature type="transmembrane region" description="Helical" evidence="1">
    <location>
        <begin position="232"/>
        <end position="252"/>
    </location>
</feature>
<dbReference type="PANTHER" id="PTHR40465">
    <property type="entry name" value="CHROMOSOME 1, WHOLE GENOME SHOTGUN SEQUENCE"/>
    <property type="match status" value="1"/>
</dbReference>